<dbReference type="CDD" id="cd02440">
    <property type="entry name" value="AdoMet_MTases"/>
    <property type="match status" value="1"/>
</dbReference>
<comment type="caution">
    <text evidence="2">The sequence shown here is derived from an EMBL/GenBank/DDBJ whole genome shotgun (WGS) entry which is preliminary data.</text>
</comment>
<accession>A0A3M8DQ49</accession>
<feature type="domain" description="Methyltransferase" evidence="1">
    <location>
        <begin position="70"/>
        <end position="168"/>
    </location>
</feature>
<dbReference type="GO" id="GO:0008168">
    <property type="term" value="F:methyltransferase activity"/>
    <property type="evidence" value="ECO:0007669"/>
    <property type="project" value="UniProtKB-KW"/>
</dbReference>
<dbReference type="Proteomes" id="UP000269573">
    <property type="component" value="Unassembled WGS sequence"/>
</dbReference>
<evidence type="ECO:0000313" key="2">
    <source>
        <dbReference type="EMBL" id="RNB90104.1"/>
    </source>
</evidence>
<dbReference type="GO" id="GO:0032259">
    <property type="term" value="P:methylation"/>
    <property type="evidence" value="ECO:0007669"/>
    <property type="project" value="UniProtKB-KW"/>
</dbReference>
<dbReference type="Pfam" id="PF13649">
    <property type="entry name" value="Methyltransf_25"/>
    <property type="match status" value="1"/>
</dbReference>
<keyword evidence="2" id="KW-0808">Transferase</keyword>
<name>A0A3M8DQ49_9BACL</name>
<evidence type="ECO:0000259" key="1">
    <source>
        <dbReference type="Pfam" id="PF13649"/>
    </source>
</evidence>
<reference evidence="2 3" key="1">
    <citation type="submission" date="2018-10" db="EMBL/GenBank/DDBJ databases">
        <title>Phylogenomics of Brevibacillus.</title>
        <authorList>
            <person name="Dunlap C."/>
        </authorList>
    </citation>
    <scope>NUCLEOTIDE SEQUENCE [LARGE SCALE GENOMIC DNA]</scope>
    <source>
        <strain evidence="2 3">JCM 15774</strain>
    </source>
</reference>
<gene>
    <name evidence="2" type="ORF">EDM59_01255</name>
</gene>
<keyword evidence="3" id="KW-1185">Reference proteome</keyword>
<dbReference type="AlphaFoldDB" id="A0A3M8DQ49"/>
<dbReference type="InterPro" id="IPR029063">
    <property type="entry name" value="SAM-dependent_MTases_sf"/>
</dbReference>
<dbReference type="Gene3D" id="3.40.50.150">
    <property type="entry name" value="Vaccinia Virus protein VP39"/>
    <property type="match status" value="1"/>
</dbReference>
<dbReference type="InterPro" id="IPR041698">
    <property type="entry name" value="Methyltransf_25"/>
</dbReference>
<organism evidence="2 3">
    <name type="scientific">Brevibacillus nitrificans</name>
    <dbReference type="NCBI Taxonomy" id="651560"/>
    <lineage>
        <taxon>Bacteria</taxon>
        <taxon>Bacillati</taxon>
        <taxon>Bacillota</taxon>
        <taxon>Bacilli</taxon>
        <taxon>Bacillales</taxon>
        <taxon>Paenibacillaceae</taxon>
        <taxon>Brevibacillus</taxon>
    </lineage>
</organism>
<protein>
    <submittedName>
        <fullName evidence="2">Class I SAM-dependent methyltransferase</fullName>
    </submittedName>
</protein>
<dbReference type="EMBL" id="RHHU01000002">
    <property type="protein sequence ID" value="RNB90104.1"/>
    <property type="molecule type" value="Genomic_DNA"/>
</dbReference>
<dbReference type="SUPFAM" id="SSF53335">
    <property type="entry name" value="S-adenosyl-L-methionine-dependent methyltransferases"/>
    <property type="match status" value="1"/>
</dbReference>
<keyword evidence="2" id="KW-0489">Methyltransferase</keyword>
<proteinExistence type="predicted"/>
<sequence>MKRVYNDNISIDHDSLKKFYTKRAVEKVAIDVDAPVVLCADKDFSKIAEWTSFEIENRLPLLQLNEESRVLEVGCGTGRISKFITPVVDTYVGVDYVKEFIDLIQSRDDIEKKRTTHFIHSSVQDLMNGTTKIPFEGKFNRFIISGGVFMYINDDEVNNAISQLVEKLDDECVIYLSEPIALHERLTLNKFYSESLESDYSAIYRTEKEYNEIFDILYKQGFQLTTSEEFFYEDIKGQKETKQWMFILKRNKVV</sequence>
<dbReference type="RefSeq" id="WP_122921973.1">
    <property type="nucleotide sequence ID" value="NZ_RHHU01000002.1"/>
</dbReference>
<evidence type="ECO:0000313" key="3">
    <source>
        <dbReference type="Proteomes" id="UP000269573"/>
    </source>
</evidence>